<sequence length="699" mass="78746">MPPFSFISQFCFQLPLFKQFVQQTWGESDVSSLSPPQKLLFYKEVLKGGARQDAAREQRRVTDQLPAAKSESKRAKLRQRLRRLVRSSRLWAPFDRRLQLIGVRPGNRILTDQLEMQNVIDCGIIRGCPASGTLFAMATDCFFTDMEAGRALRLLRFLPSGRIAAAQDAEPLAEAGGAGRAGVALQAIHSLEFLNSEYVLTTLRVAKLMVMIIVINHFVACSWYGIASMLGDERSWVNVHFSSSDDLAYRYGTSLHWSLTQFTPASMEVFPTNSRERAFNVCVVIFALLTFSSFISSITEAMTSIRKINGRRNMQYASMRQYLRENRVSMQLAVRVRHYLQQSERARQTRRVWRDVELFQELPEVLQMELRYEVYARLIARHPFFHQYGELDPSAMKALCHRAVREVPLVSGQELFGPGQVADRMYFVVDGSLSYDFQGFGSSEEHLLDDASPLVSGGQWFAEAAVWVRWFHLGSMVAKTPSLVLALDVTKLHVVMAQYVDTLPHCRRYAQLFAENARCRLPPLSDVCSGFDDCQDTAQRAFEEGRKRRRGRRLGQRVQRGVPAEPRRPTTVLGQRGLPVLQVSRARPRRALPAGGPRGSRRPRPSGAAWASTNWRSTDHLPRLESAAAPCPGLSCGPIRTSRARARWPSPPSGRVQRLHTAVCCPCIRCCRRAVEAPFLLARAASRASAARPFPGACR</sequence>
<feature type="region of interest" description="Disordered" evidence="1">
    <location>
        <begin position="53"/>
        <end position="73"/>
    </location>
</feature>
<keyword evidence="5" id="KW-1185">Reference proteome</keyword>
<proteinExistence type="predicted"/>
<evidence type="ECO:0000313" key="5">
    <source>
        <dbReference type="Proteomes" id="UP001189429"/>
    </source>
</evidence>
<dbReference type="Gene3D" id="2.60.120.10">
    <property type="entry name" value="Jelly Rolls"/>
    <property type="match status" value="1"/>
</dbReference>
<dbReference type="SUPFAM" id="SSF81324">
    <property type="entry name" value="Voltage-gated potassium channels"/>
    <property type="match status" value="1"/>
</dbReference>
<feature type="region of interest" description="Disordered" evidence="1">
    <location>
        <begin position="584"/>
        <end position="612"/>
    </location>
</feature>
<dbReference type="InterPro" id="IPR018490">
    <property type="entry name" value="cNMP-bd_dom_sf"/>
</dbReference>
<evidence type="ECO:0000259" key="3">
    <source>
        <dbReference type="PROSITE" id="PS50042"/>
    </source>
</evidence>
<dbReference type="PANTHER" id="PTHR10217:SF435">
    <property type="entry name" value="POTASSIUM VOLTAGE-GATED CHANNEL PROTEIN EAG"/>
    <property type="match status" value="1"/>
</dbReference>
<dbReference type="PANTHER" id="PTHR10217">
    <property type="entry name" value="VOLTAGE AND LIGAND GATED POTASSIUM CHANNEL"/>
    <property type="match status" value="1"/>
</dbReference>
<dbReference type="InterPro" id="IPR014710">
    <property type="entry name" value="RmlC-like_jellyroll"/>
</dbReference>
<dbReference type="CDD" id="cd00038">
    <property type="entry name" value="CAP_ED"/>
    <property type="match status" value="1"/>
</dbReference>
<feature type="region of interest" description="Disordered" evidence="1">
    <location>
        <begin position="543"/>
        <end position="571"/>
    </location>
</feature>
<evidence type="ECO:0000256" key="1">
    <source>
        <dbReference type="SAM" id="MobiDB-lite"/>
    </source>
</evidence>
<keyword evidence="2" id="KW-1133">Transmembrane helix</keyword>
<keyword evidence="2" id="KW-0472">Membrane</keyword>
<feature type="domain" description="Cyclic nucleotide-binding" evidence="3">
    <location>
        <begin position="403"/>
        <end position="496"/>
    </location>
</feature>
<feature type="compositionally biased region" description="Basic and acidic residues" evidence="1">
    <location>
        <begin position="53"/>
        <end position="62"/>
    </location>
</feature>
<accession>A0ABN9T5V1</accession>
<dbReference type="Proteomes" id="UP001189429">
    <property type="component" value="Unassembled WGS sequence"/>
</dbReference>
<gene>
    <name evidence="4" type="ORF">PCOR1329_LOCUS35709</name>
</gene>
<reference evidence="4" key="1">
    <citation type="submission" date="2023-10" db="EMBL/GenBank/DDBJ databases">
        <authorList>
            <person name="Chen Y."/>
            <person name="Shah S."/>
            <person name="Dougan E. K."/>
            <person name="Thang M."/>
            <person name="Chan C."/>
        </authorList>
    </citation>
    <scope>NUCLEOTIDE SEQUENCE [LARGE SCALE GENOMIC DNA]</scope>
</reference>
<keyword evidence="2" id="KW-0812">Transmembrane</keyword>
<comment type="caution">
    <text evidence="4">The sequence shown here is derived from an EMBL/GenBank/DDBJ whole genome shotgun (WGS) entry which is preliminary data.</text>
</comment>
<dbReference type="EMBL" id="CAUYUJ010014360">
    <property type="protein sequence ID" value="CAK0840216.1"/>
    <property type="molecule type" value="Genomic_DNA"/>
</dbReference>
<evidence type="ECO:0000313" key="4">
    <source>
        <dbReference type="EMBL" id="CAK0840216.1"/>
    </source>
</evidence>
<dbReference type="InterPro" id="IPR050818">
    <property type="entry name" value="KCNH_animal-type"/>
</dbReference>
<organism evidence="4 5">
    <name type="scientific">Prorocentrum cordatum</name>
    <dbReference type="NCBI Taxonomy" id="2364126"/>
    <lineage>
        <taxon>Eukaryota</taxon>
        <taxon>Sar</taxon>
        <taxon>Alveolata</taxon>
        <taxon>Dinophyceae</taxon>
        <taxon>Prorocentrales</taxon>
        <taxon>Prorocentraceae</taxon>
        <taxon>Prorocentrum</taxon>
    </lineage>
</organism>
<evidence type="ECO:0000256" key="2">
    <source>
        <dbReference type="SAM" id="Phobius"/>
    </source>
</evidence>
<name>A0ABN9T5V1_9DINO</name>
<feature type="transmembrane region" description="Helical" evidence="2">
    <location>
        <begin position="208"/>
        <end position="226"/>
    </location>
</feature>
<protein>
    <recommendedName>
        <fullName evidence="3">Cyclic nucleotide-binding domain-containing protein</fullName>
    </recommendedName>
</protein>
<dbReference type="PROSITE" id="PS50042">
    <property type="entry name" value="CNMP_BINDING_3"/>
    <property type="match status" value="1"/>
</dbReference>
<dbReference type="InterPro" id="IPR000595">
    <property type="entry name" value="cNMP-bd_dom"/>
</dbReference>
<feature type="transmembrane region" description="Helical" evidence="2">
    <location>
        <begin position="278"/>
        <end position="298"/>
    </location>
</feature>
<dbReference type="Gene3D" id="1.10.287.70">
    <property type="match status" value="1"/>
</dbReference>
<dbReference type="SUPFAM" id="SSF51206">
    <property type="entry name" value="cAMP-binding domain-like"/>
    <property type="match status" value="1"/>
</dbReference>